<reference evidence="1 2" key="1">
    <citation type="submission" date="2021-02" db="EMBL/GenBank/DDBJ databases">
        <authorList>
            <person name="Vanwijnsberghe S."/>
        </authorList>
    </citation>
    <scope>NUCLEOTIDE SEQUENCE [LARGE SCALE GENOMIC DNA]</scope>
    <source>
        <strain evidence="1 2">LMG 31837</strain>
    </source>
</reference>
<proteinExistence type="predicted"/>
<evidence type="ECO:0000313" key="1">
    <source>
        <dbReference type="EMBL" id="CAE6808622.1"/>
    </source>
</evidence>
<dbReference type="EMBL" id="CAJNBK010000022">
    <property type="protein sequence ID" value="CAE6808622.1"/>
    <property type="molecule type" value="Genomic_DNA"/>
</dbReference>
<keyword evidence="2" id="KW-1185">Reference proteome</keyword>
<name>A0ABM8SGK9_9BURK</name>
<dbReference type="Proteomes" id="UP000672526">
    <property type="component" value="Unassembled WGS sequence"/>
</dbReference>
<evidence type="ECO:0000313" key="2">
    <source>
        <dbReference type="Proteomes" id="UP000672526"/>
    </source>
</evidence>
<gene>
    <name evidence="1" type="ORF">R69888_05554</name>
</gene>
<protein>
    <submittedName>
        <fullName evidence="1">Uncharacterized protein</fullName>
    </submittedName>
</protein>
<comment type="caution">
    <text evidence="1">The sequence shown here is derived from an EMBL/GenBank/DDBJ whole genome shotgun (WGS) entry which is preliminary data.</text>
</comment>
<organism evidence="1 2">
    <name type="scientific">Paraburkholderia haematera</name>
    <dbReference type="NCBI Taxonomy" id="2793077"/>
    <lineage>
        <taxon>Bacteria</taxon>
        <taxon>Pseudomonadati</taxon>
        <taxon>Pseudomonadota</taxon>
        <taxon>Betaproteobacteria</taxon>
        <taxon>Burkholderiales</taxon>
        <taxon>Burkholderiaceae</taxon>
        <taxon>Paraburkholderia</taxon>
    </lineage>
</organism>
<accession>A0ABM8SGK9</accession>
<sequence>MGSLDPRQIDGIGGADPITSAGRRAFTLGKVAPGWGSGHSFYCVAAVGIGDLMRIACRADAGDARIGDSK</sequence>